<proteinExistence type="predicted"/>
<feature type="domain" description="SLH" evidence="3">
    <location>
        <begin position="84"/>
        <end position="147"/>
    </location>
</feature>
<reference evidence="4" key="1">
    <citation type="submission" date="2020-10" db="EMBL/GenBank/DDBJ databases">
        <authorList>
            <person name="Gilroy R."/>
        </authorList>
    </citation>
    <scope>NUCLEOTIDE SEQUENCE</scope>
    <source>
        <strain evidence="4">ChiSjej4B22-9803</strain>
    </source>
</reference>
<gene>
    <name evidence="4" type="ORF">IAB04_04475</name>
</gene>
<accession>A0A9D1LUX2</accession>
<feature type="signal peptide" evidence="2">
    <location>
        <begin position="1"/>
        <end position="21"/>
    </location>
</feature>
<evidence type="ECO:0000313" key="4">
    <source>
        <dbReference type="EMBL" id="HIU48595.1"/>
    </source>
</evidence>
<keyword evidence="1" id="KW-0677">Repeat</keyword>
<evidence type="ECO:0000256" key="1">
    <source>
        <dbReference type="ARBA" id="ARBA00022737"/>
    </source>
</evidence>
<dbReference type="Proteomes" id="UP000824111">
    <property type="component" value="Unassembled WGS sequence"/>
</dbReference>
<dbReference type="InterPro" id="IPR001119">
    <property type="entry name" value="SLH_dom"/>
</dbReference>
<organism evidence="4 5">
    <name type="scientific">Candidatus Avimonoglobus intestinipullorum</name>
    <dbReference type="NCBI Taxonomy" id="2840699"/>
    <lineage>
        <taxon>Bacteria</taxon>
        <taxon>Bacillati</taxon>
        <taxon>Bacillota</taxon>
        <taxon>Clostridia</taxon>
        <taxon>Eubacteriales</taxon>
        <taxon>Candidatus Avimonoglobus</taxon>
    </lineage>
</organism>
<feature type="chain" id="PRO_5039601290" evidence="2">
    <location>
        <begin position="22"/>
        <end position="544"/>
    </location>
</feature>
<evidence type="ECO:0000313" key="5">
    <source>
        <dbReference type="Proteomes" id="UP000824111"/>
    </source>
</evidence>
<protein>
    <submittedName>
        <fullName evidence="4">S-layer homology domain-containing protein</fullName>
    </submittedName>
</protein>
<keyword evidence="2" id="KW-0732">Signal</keyword>
<dbReference type="EMBL" id="DVND01000118">
    <property type="protein sequence ID" value="HIU48595.1"/>
    <property type="molecule type" value="Genomic_DNA"/>
</dbReference>
<feature type="non-terminal residue" evidence="4">
    <location>
        <position position="544"/>
    </location>
</feature>
<evidence type="ECO:0000259" key="3">
    <source>
        <dbReference type="PROSITE" id="PS51272"/>
    </source>
</evidence>
<reference evidence="4" key="2">
    <citation type="journal article" date="2021" name="PeerJ">
        <title>Extensive microbial diversity within the chicken gut microbiome revealed by metagenomics and culture.</title>
        <authorList>
            <person name="Gilroy R."/>
            <person name="Ravi A."/>
            <person name="Getino M."/>
            <person name="Pursley I."/>
            <person name="Horton D.L."/>
            <person name="Alikhan N.F."/>
            <person name="Baker D."/>
            <person name="Gharbi K."/>
            <person name="Hall N."/>
            <person name="Watson M."/>
            <person name="Adriaenssens E.M."/>
            <person name="Foster-Nyarko E."/>
            <person name="Jarju S."/>
            <person name="Secka A."/>
            <person name="Antonio M."/>
            <person name="Oren A."/>
            <person name="Chaudhuri R.R."/>
            <person name="La Ragione R."/>
            <person name="Hildebrand F."/>
            <person name="Pallen M.J."/>
        </authorList>
    </citation>
    <scope>NUCLEOTIDE SEQUENCE</scope>
    <source>
        <strain evidence="4">ChiSjej4B22-9803</strain>
    </source>
</reference>
<name>A0A9D1LUX2_9FIRM</name>
<comment type="caution">
    <text evidence="4">The sequence shown here is derived from an EMBL/GenBank/DDBJ whole genome shotgun (WGS) entry which is preliminary data.</text>
</comment>
<dbReference type="PROSITE" id="PS51272">
    <property type="entry name" value="SLH"/>
    <property type="match status" value="1"/>
</dbReference>
<evidence type="ECO:0000256" key="2">
    <source>
        <dbReference type="SAM" id="SignalP"/>
    </source>
</evidence>
<dbReference type="Pfam" id="PF00395">
    <property type="entry name" value="SLH"/>
    <property type="match status" value="1"/>
</dbReference>
<sequence>MMRMKYNKMAAALLLALSVFAAQFNVLAARWEDVEDYSKAIDLVTGLGLMEGENSKQFFPDDLVDNAELVRIIMTLRNSSIGDRQKRFTDVPKDYYAFAEIDEAVALGWITVGEDRMFYPEEKASAEEALRLMLYLLNYKPYLDAGGGDIMATAQAAGLLDGVTLSGEGITKGELAKILYNSFFCNLMEMTGVPGINVGFRPSADKTALYYRGWQLVKGRVMANDVTSLYYSGDAASEGYMVIDDTTYLEGDSYAGELLGYSVEAVCTDSSESEETVIYAVAARDTDTLTVNCEDIESVEGMTFRYGDNKRVTLRQDMCFIYNGVAVEFDSALLDQRYGEITFISSGASGGYDIVRINAFESYSVSSVSVADERIYLKNGTLNGRAYINVGEDAGRTVTYFVDGERVSLDAVSAGHIISVYYAEGSKEVIQIHISDESVTGTMDGSGVSEGRGDATVSIGGAEYIIGKNALGTEMLKLGEEYTVKLDYFGYLIEVTASTGTKNYAAVLRVSPDDLGEACILKLLTADGSVETYTTRADKCKLIS</sequence>
<dbReference type="AlphaFoldDB" id="A0A9D1LUX2"/>